<protein>
    <submittedName>
        <fullName evidence="2">S-adenosyl-L-methionine-dependent methyltransferase</fullName>
    </submittedName>
</protein>
<keyword evidence="2" id="KW-0808">Transferase</keyword>
<keyword evidence="2" id="KW-0489">Methyltransferase</keyword>
<evidence type="ECO:0000313" key="2">
    <source>
        <dbReference type="EMBL" id="KAK0649746.1"/>
    </source>
</evidence>
<dbReference type="PANTHER" id="PTHR43591:SF10">
    <property type="entry name" value="ABC TRANSMEMBRANE TYPE-1 DOMAIN-CONTAINING PROTEIN-RELATED"/>
    <property type="match status" value="1"/>
</dbReference>
<dbReference type="SUPFAM" id="SSF53335">
    <property type="entry name" value="S-adenosyl-L-methionine-dependent methyltransferases"/>
    <property type="match status" value="1"/>
</dbReference>
<dbReference type="PANTHER" id="PTHR43591">
    <property type="entry name" value="METHYLTRANSFERASE"/>
    <property type="match status" value="1"/>
</dbReference>
<dbReference type="Proteomes" id="UP001174936">
    <property type="component" value="Unassembled WGS sequence"/>
</dbReference>
<accession>A0AA40CSD7</accession>
<sequence>MKHAMMLELTDGKLFFALIGDYPQKVIDLATGTGIWAIDYTSRAPSCRLVLGVDFTPIQPDWVPPNLKFIVDDVEDEWLNGSNYDFVHMRQVTLLLKQPEKVLLSHSFRHMKPGAWIEFGGMTYCDDSSTPHDYKVQGMLDASAEAFKKFGNDFRIANDLEPRLAAAGFTKISVKKLKVPIGTWPKDKKLRLIGLYFISILEALFRAIGGRPLIAAGMDPVEIEVFLAGVRKDLKNTNYHSYMEYIFWTAQKPK</sequence>
<dbReference type="AlphaFoldDB" id="A0AA40CSD7"/>
<proteinExistence type="inferred from homology"/>
<dbReference type="EMBL" id="JAULSV010000003">
    <property type="protein sequence ID" value="KAK0649746.1"/>
    <property type="molecule type" value="Genomic_DNA"/>
</dbReference>
<organism evidence="2 3">
    <name type="scientific">Cercophora newfieldiana</name>
    <dbReference type="NCBI Taxonomy" id="92897"/>
    <lineage>
        <taxon>Eukaryota</taxon>
        <taxon>Fungi</taxon>
        <taxon>Dikarya</taxon>
        <taxon>Ascomycota</taxon>
        <taxon>Pezizomycotina</taxon>
        <taxon>Sordariomycetes</taxon>
        <taxon>Sordariomycetidae</taxon>
        <taxon>Sordariales</taxon>
        <taxon>Lasiosphaeriaceae</taxon>
        <taxon>Cercophora</taxon>
    </lineage>
</organism>
<evidence type="ECO:0000313" key="3">
    <source>
        <dbReference type="Proteomes" id="UP001174936"/>
    </source>
</evidence>
<dbReference type="Pfam" id="PF13489">
    <property type="entry name" value="Methyltransf_23"/>
    <property type="match status" value="1"/>
</dbReference>
<dbReference type="CDD" id="cd02440">
    <property type="entry name" value="AdoMet_MTases"/>
    <property type="match status" value="1"/>
</dbReference>
<dbReference type="GO" id="GO:0032259">
    <property type="term" value="P:methylation"/>
    <property type="evidence" value="ECO:0007669"/>
    <property type="project" value="UniProtKB-KW"/>
</dbReference>
<comment type="similarity">
    <text evidence="1">Belongs to the methyltransferase superfamily. LaeA methyltransferase family.</text>
</comment>
<evidence type="ECO:0000256" key="1">
    <source>
        <dbReference type="ARBA" id="ARBA00038158"/>
    </source>
</evidence>
<name>A0AA40CSD7_9PEZI</name>
<keyword evidence="3" id="KW-1185">Reference proteome</keyword>
<dbReference type="Gene3D" id="3.40.50.150">
    <property type="entry name" value="Vaccinia Virus protein VP39"/>
    <property type="match status" value="1"/>
</dbReference>
<dbReference type="GO" id="GO:0008168">
    <property type="term" value="F:methyltransferase activity"/>
    <property type="evidence" value="ECO:0007669"/>
    <property type="project" value="UniProtKB-KW"/>
</dbReference>
<dbReference type="InterPro" id="IPR029063">
    <property type="entry name" value="SAM-dependent_MTases_sf"/>
</dbReference>
<gene>
    <name evidence="2" type="ORF">B0T16DRAFT_372890</name>
</gene>
<reference evidence="2" key="1">
    <citation type="submission" date="2023-06" db="EMBL/GenBank/DDBJ databases">
        <title>Genome-scale phylogeny and comparative genomics of the fungal order Sordariales.</title>
        <authorList>
            <consortium name="Lawrence Berkeley National Laboratory"/>
            <person name="Hensen N."/>
            <person name="Bonometti L."/>
            <person name="Westerberg I."/>
            <person name="Brannstrom I.O."/>
            <person name="Guillou S."/>
            <person name="Cros-Aarteil S."/>
            <person name="Calhoun S."/>
            <person name="Haridas S."/>
            <person name="Kuo A."/>
            <person name="Mondo S."/>
            <person name="Pangilinan J."/>
            <person name="Riley R."/>
            <person name="Labutti K."/>
            <person name="Andreopoulos B."/>
            <person name="Lipzen A."/>
            <person name="Chen C."/>
            <person name="Yanf M."/>
            <person name="Daum C."/>
            <person name="Ng V."/>
            <person name="Clum A."/>
            <person name="Steindorff A."/>
            <person name="Ohm R."/>
            <person name="Martin F."/>
            <person name="Silar P."/>
            <person name="Natvig D."/>
            <person name="Lalanne C."/>
            <person name="Gautier V."/>
            <person name="Ament-Velasquez S.L."/>
            <person name="Kruys A."/>
            <person name="Hutchinson M.I."/>
            <person name="Powell A.J."/>
            <person name="Barry K."/>
            <person name="Miller A.N."/>
            <person name="Grigoriev I.V."/>
            <person name="Debuchy R."/>
            <person name="Gladieux P."/>
            <person name="Thoren M.H."/>
            <person name="Johannesson H."/>
        </authorList>
    </citation>
    <scope>NUCLEOTIDE SEQUENCE</scope>
    <source>
        <strain evidence="2">SMH2532-1</strain>
    </source>
</reference>
<comment type="caution">
    <text evidence="2">The sequence shown here is derived from an EMBL/GenBank/DDBJ whole genome shotgun (WGS) entry which is preliminary data.</text>
</comment>